<keyword evidence="2" id="KW-1133">Transmembrane helix</keyword>
<evidence type="ECO:0000256" key="1">
    <source>
        <dbReference type="PROSITE-ProRule" id="PRU00461"/>
    </source>
</evidence>
<dbReference type="SUPFAM" id="SSF63825">
    <property type="entry name" value="YWTD domain"/>
    <property type="match status" value="3"/>
</dbReference>
<dbReference type="Gene3D" id="2.10.25.10">
    <property type="entry name" value="Laminin"/>
    <property type="match status" value="1"/>
</dbReference>
<dbReference type="Pfam" id="PF00058">
    <property type="entry name" value="Ldl_recept_b"/>
    <property type="match status" value="7"/>
</dbReference>
<dbReference type="SMART" id="SM00181">
    <property type="entry name" value="EGF"/>
    <property type="match status" value="3"/>
</dbReference>
<feature type="transmembrane region" description="Helical" evidence="2">
    <location>
        <begin position="998"/>
        <end position="1021"/>
    </location>
</feature>
<organism evidence="4 5">
    <name type="scientific">Tegillarca granosa</name>
    <name type="common">Malaysian cockle</name>
    <name type="synonym">Anadara granosa</name>
    <dbReference type="NCBI Taxonomy" id="220873"/>
    <lineage>
        <taxon>Eukaryota</taxon>
        <taxon>Metazoa</taxon>
        <taxon>Spiralia</taxon>
        <taxon>Lophotrochozoa</taxon>
        <taxon>Mollusca</taxon>
        <taxon>Bivalvia</taxon>
        <taxon>Autobranchia</taxon>
        <taxon>Pteriomorphia</taxon>
        <taxon>Arcoida</taxon>
        <taxon>Arcoidea</taxon>
        <taxon>Arcidae</taxon>
        <taxon>Tegillarca</taxon>
    </lineage>
</organism>
<keyword evidence="2" id="KW-0812">Transmembrane</keyword>
<sequence length="1026" mass="117278">MLLSTRNDIRLVEVSPLGVSKTNTIIIDNFTGIAAVDFIYADSSVFWTDIELKTIKRAWLNGSEDIRNVISTDLESPDGLATDWLGKKLYWVDSEKKRIEVSELDGRSRLVLFWYNLDMPRAIALDPQRGYMFWSDVGETPKIERAGMDGSGRLVLIYRDIFWPNGLTIDYEDSRIYWIDARLNYIGSCNYEGNEIFSYRKKKRILHPSALTFFNRTWFWTDWMTRSVHSLTEWSNFEVVFKSVHEPMDIHVYCGERQSKGLHEIPCNLNNGGCSHLCLLSPMSPYFKCACPTGVKMRDDNKTCADDVEEFLLVSTRRSIRMISLHTPDYSQLILPLKDLVHVIAIDYDPVESRIYWTDSESNSISTSHLNGTGQNVVIGSEIKDPDGMAVDWIGRNLYWTDTGYDTIQVSRLNGSFRTVLIDTGLDEPRVIRVDPLSGLMFWTDWGKNPKIERANMDGSSRIVLVESSLGWPNGLSIDREEKNIYWADAKKDKLEVATFDGRRRRENLYWTDWQWRHVSRINKQTQISSIIAEQIPDIMGVKAVNIRENTGTNECAMDNFGCSHLCLVRQHSFPRCACPNGFELDSEGKICLEEKATLFLTNGNGFNKMNLGVNSRRLISVPKETKNVLVFDIHIGENRIYWIDAADKNILRSFINDTVVEHVVKNGLDYPEDIALDWLSSNVYWTDLGTRRIEVVRCDGSSRKVLLWKNLGYVTTLTVDPNTGQLYVLDELDKSRAALDGSGRKILLQNLQRAYGLTIDYSDGRLYWANSGRCIESSDIEVRIANSLDINISGNNRTCVVEEDIGHPTSITMYGDNLVWIDWQKQTIEQAEKRTGCNRTVLQTGMGTMMDVFAHYSQKQLGQNACQYNNGGCSHLCLPLPSGDQSNTTHKCACPTHYILNEDNISCSAPSSYLLFSQKIQINRLVLPTNATQDEISDTIITTLPIVGLKSIRALSYDPVDRNIYVIDRKTKSINRFNDSEIQLFNYLCLICKHHSFIMVIYFFLNQSFLNILFLICLLYKIFQN</sequence>
<feature type="repeat" description="LDL-receptor class B" evidence="1">
    <location>
        <begin position="682"/>
        <end position="724"/>
    </location>
</feature>
<feature type="domain" description="EGF-like" evidence="3">
    <location>
        <begin position="266"/>
        <end position="305"/>
    </location>
</feature>
<accession>A0ABQ9E3Y7</accession>
<dbReference type="Gene3D" id="2.120.10.30">
    <property type="entry name" value="TolB, C-terminal domain"/>
    <property type="match status" value="4"/>
</dbReference>
<dbReference type="InterPro" id="IPR000033">
    <property type="entry name" value="LDLR_classB_rpt"/>
</dbReference>
<feature type="repeat" description="LDL-receptor class B" evidence="1">
    <location>
        <begin position="353"/>
        <end position="395"/>
    </location>
</feature>
<name>A0ABQ9E3Y7_TEGGR</name>
<feature type="domain" description="EGF-like" evidence="3">
    <location>
        <begin position="866"/>
        <end position="909"/>
    </location>
</feature>
<evidence type="ECO:0000313" key="4">
    <source>
        <dbReference type="EMBL" id="KAJ8299116.1"/>
    </source>
</evidence>
<feature type="domain" description="EGF-like" evidence="3">
    <location>
        <begin position="555"/>
        <end position="593"/>
    </location>
</feature>
<dbReference type="Proteomes" id="UP001217089">
    <property type="component" value="Unassembled WGS sequence"/>
</dbReference>
<feature type="repeat" description="LDL-receptor class B" evidence="1">
    <location>
        <begin position="396"/>
        <end position="438"/>
    </location>
</feature>
<feature type="repeat" description="LDL-receptor class B" evidence="1">
    <location>
        <begin position="130"/>
        <end position="173"/>
    </location>
</feature>
<dbReference type="InterPro" id="IPR011042">
    <property type="entry name" value="6-blade_b-propeller_TolB-like"/>
</dbReference>
<comment type="caution">
    <text evidence="4">The sequence shown here is derived from an EMBL/GenBank/DDBJ whole genome shotgun (WGS) entry which is preliminary data.</text>
</comment>
<feature type="repeat" description="LDL-receptor class B" evidence="1">
    <location>
        <begin position="43"/>
        <end position="86"/>
    </location>
</feature>
<evidence type="ECO:0000313" key="5">
    <source>
        <dbReference type="Proteomes" id="UP001217089"/>
    </source>
</evidence>
<evidence type="ECO:0000259" key="3">
    <source>
        <dbReference type="SMART" id="SM00181"/>
    </source>
</evidence>
<dbReference type="SUPFAM" id="SSF57196">
    <property type="entry name" value="EGF/Laminin"/>
    <property type="match status" value="3"/>
</dbReference>
<dbReference type="EMBL" id="JARBDR010000921">
    <property type="protein sequence ID" value="KAJ8299116.1"/>
    <property type="molecule type" value="Genomic_DNA"/>
</dbReference>
<dbReference type="PANTHER" id="PTHR46513">
    <property type="entry name" value="VITELLOGENIN RECEPTOR-LIKE PROTEIN-RELATED-RELATED"/>
    <property type="match status" value="1"/>
</dbReference>
<dbReference type="Pfam" id="PF14670">
    <property type="entry name" value="FXa_inhibition"/>
    <property type="match status" value="3"/>
</dbReference>
<feature type="repeat" description="LDL-receptor class B" evidence="1">
    <location>
        <begin position="639"/>
        <end position="681"/>
    </location>
</feature>
<keyword evidence="2" id="KW-0472">Membrane</keyword>
<reference evidence="4 5" key="1">
    <citation type="submission" date="2022-12" db="EMBL/GenBank/DDBJ databases">
        <title>Chromosome-level genome of Tegillarca granosa.</title>
        <authorList>
            <person name="Kim J."/>
        </authorList>
    </citation>
    <scope>NUCLEOTIDE SEQUENCE [LARGE SCALE GENOMIC DNA]</scope>
    <source>
        <strain evidence="4">Teg-2019</strain>
        <tissue evidence="4">Adductor muscle</tissue>
    </source>
</reference>
<protein>
    <recommendedName>
        <fullName evidence="3">EGF-like domain-containing protein</fullName>
    </recommendedName>
</protein>
<dbReference type="InterPro" id="IPR000742">
    <property type="entry name" value="EGF"/>
</dbReference>
<evidence type="ECO:0000256" key="2">
    <source>
        <dbReference type="SAM" id="Phobius"/>
    </source>
</evidence>
<keyword evidence="5" id="KW-1185">Reference proteome</keyword>
<dbReference type="SMART" id="SM00135">
    <property type="entry name" value="LY"/>
    <property type="match status" value="14"/>
</dbReference>
<feature type="repeat" description="LDL-receptor class B" evidence="1">
    <location>
        <begin position="439"/>
        <end position="482"/>
    </location>
</feature>
<dbReference type="PROSITE" id="PS51120">
    <property type="entry name" value="LDLRB"/>
    <property type="match status" value="8"/>
</dbReference>
<proteinExistence type="predicted"/>
<dbReference type="InterPro" id="IPR050778">
    <property type="entry name" value="Cueball_EGF_LRP_Nidogen"/>
</dbReference>
<gene>
    <name evidence="4" type="ORF">KUTeg_023176</name>
</gene>
<feature type="repeat" description="LDL-receptor class B" evidence="1">
    <location>
        <begin position="87"/>
        <end position="129"/>
    </location>
</feature>
<dbReference type="PANTHER" id="PTHR46513:SF41">
    <property type="entry name" value="LOW-DENSITY LIPOPROTEIN RECEPTOR-RELATED PROTEIN"/>
    <property type="match status" value="1"/>
</dbReference>